<keyword evidence="3" id="KW-0378">Hydrolase</keyword>
<keyword evidence="4" id="KW-1185">Reference proteome</keyword>
<evidence type="ECO:0000259" key="2">
    <source>
        <dbReference type="Pfam" id="PF12146"/>
    </source>
</evidence>
<feature type="signal peptide" evidence="1">
    <location>
        <begin position="1"/>
        <end position="26"/>
    </location>
</feature>
<keyword evidence="1" id="KW-0732">Signal</keyword>
<dbReference type="EMBL" id="JAHYBZ010000004">
    <property type="protein sequence ID" value="MBW6398705.1"/>
    <property type="molecule type" value="Genomic_DNA"/>
</dbReference>
<dbReference type="SUPFAM" id="SSF53474">
    <property type="entry name" value="alpha/beta-Hydrolases"/>
    <property type="match status" value="1"/>
</dbReference>
<protein>
    <submittedName>
        <fullName evidence="3">Alpha/beta hydrolase</fullName>
    </submittedName>
</protein>
<evidence type="ECO:0000313" key="4">
    <source>
        <dbReference type="Proteomes" id="UP001196565"/>
    </source>
</evidence>
<reference evidence="3 4" key="1">
    <citation type="submission" date="2021-07" db="EMBL/GenBank/DDBJ databases">
        <authorList>
            <person name="So Y."/>
        </authorList>
    </citation>
    <scope>NUCLEOTIDE SEQUENCE [LARGE SCALE GENOMIC DNA]</scope>
    <source>
        <strain evidence="3 4">HJA6</strain>
    </source>
</reference>
<evidence type="ECO:0000256" key="1">
    <source>
        <dbReference type="SAM" id="SignalP"/>
    </source>
</evidence>
<feature type="chain" id="PRO_5046624951" evidence="1">
    <location>
        <begin position="27"/>
        <end position="253"/>
    </location>
</feature>
<organism evidence="3 4">
    <name type="scientific">Roseomonas alba</name>
    <dbReference type="NCBI Taxonomy" id="2846776"/>
    <lineage>
        <taxon>Bacteria</taxon>
        <taxon>Pseudomonadati</taxon>
        <taxon>Pseudomonadota</taxon>
        <taxon>Alphaproteobacteria</taxon>
        <taxon>Acetobacterales</taxon>
        <taxon>Roseomonadaceae</taxon>
        <taxon>Roseomonas</taxon>
    </lineage>
</organism>
<accession>A0ABS7ABK4</accession>
<dbReference type="GO" id="GO:0016787">
    <property type="term" value="F:hydrolase activity"/>
    <property type="evidence" value="ECO:0007669"/>
    <property type="project" value="UniProtKB-KW"/>
</dbReference>
<dbReference type="InterPro" id="IPR029058">
    <property type="entry name" value="AB_hydrolase_fold"/>
</dbReference>
<comment type="caution">
    <text evidence="3">The sequence shown here is derived from an EMBL/GenBank/DDBJ whole genome shotgun (WGS) entry which is preliminary data.</text>
</comment>
<dbReference type="Pfam" id="PF12146">
    <property type="entry name" value="Hydrolase_4"/>
    <property type="match status" value="1"/>
</dbReference>
<dbReference type="Gene3D" id="3.40.50.1820">
    <property type="entry name" value="alpha/beta hydrolase"/>
    <property type="match status" value="1"/>
</dbReference>
<dbReference type="RefSeq" id="WP_219763316.1">
    <property type="nucleotide sequence ID" value="NZ_JAHYBZ010000004.1"/>
</dbReference>
<evidence type="ECO:0000313" key="3">
    <source>
        <dbReference type="EMBL" id="MBW6398705.1"/>
    </source>
</evidence>
<sequence>MNPILRRRRAALLGGALGLTAQEARAATEVTLQAADGVRVFGTHLAAEGRPRGTVLLFHMAGSNRGEYATIAPELAHRGFDSLAIDQRSGGPAWGRRNETVAALGHATDFAAALPDLDIAFTWAAARPGRGPVLIWGSSYSAALVFLLAARRPGVAAMLAFSPGEYLQGVSVRDAAARVTCPAFVTSSSDAPEIAAATQLVAALRGTPRRQYRPAIGQHGSQTLRSDRNPRGAAAGWEAVGAFLDEVTPPRES</sequence>
<name>A0ABS7ABK4_9PROT</name>
<gene>
    <name evidence="3" type="ORF">KPL78_12650</name>
</gene>
<dbReference type="InterPro" id="IPR022742">
    <property type="entry name" value="Hydrolase_4"/>
</dbReference>
<dbReference type="Proteomes" id="UP001196565">
    <property type="component" value="Unassembled WGS sequence"/>
</dbReference>
<proteinExistence type="predicted"/>
<feature type="domain" description="Serine aminopeptidase S33" evidence="2">
    <location>
        <begin position="50"/>
        <end position="168"/>
    </location>
</feature>